<dbReference type="AlphaFoldDB" id="A0A4Y6PPH0"/>
<evidence type="ECO:0000313" key="2">
    <source>
        <dbReference type="EMBL" id="QDG50103.1"/>
    </source>
</evidence>
<keyword evidence="1" id="KW-0732">Signal</keyword>
<evidence type="ECO:0000256" key="1">
    <source>
        <dbReference type="SAM" id="SignalP"/>
    </source>
</evidence>
<sequence>MTKRALLFSTGLLAMLLLASPGFAQDGKPYAPHQFSRSELINFGTYDAPPLDFDFGIVDVEQQPEDKWVNFVITVDADHAAVVQHFETAYIQQQTAARLAQGIMPYQSTRELTVVGKSTPADNQSVRYMLGSKAMTRRFAIDISQEGGKTLITMRNLVISRLFSGVVPPRQNFKPKGAKPVHLLYN</sequence>
<dbReference type="RefSeq" id="WP_141196599.1">
    <property type="nucleotide sequence ID" value="NZ_CP041186.1"/>
</dbReference>
<gene>
    <name evidence="2" type="ORF">FIV42_04945</name>
</gene>
<feature type="chain" id="PRO_5030106186" description="DUF1795 domain-containing protein" evidence="1">
    <location>
        <begin position="25"/>
        <end position="186"/>
    </location>
</feature>
<accession>A0A4Y6PPH0</accession>
<dbReference type="Proteomes" id="UP000315995">
    <property type="component" value="Chromosome"/>
</dbReference>
<reference evidence="2 3" key="1">
    <citation type="submission" date="2019-06" db="EMBL/GenBank/DDBJ databases">
        <title>Persicimonas caeni gen. nov., sp. nov., a predatory bacterium isolated from solar saltern.</title>
        <authorList>
            <person name="Wang S."/>
        </authorList>
    </citation>
    <scope>NUCLEOTIDE SEQUENCE [LARGE SCALE GENOMIC DNA]</scope>
    <source>
        <strain evidence="2 3">YN101</strain>
    </source>
</reference>
<name>A0A4Y6PPH0_PERCE</name>
<dbReference type="EMBL" id="CP041186">
    <property type="protein sequence ID" value="QDG50103.1"/>
    <property type="molecule type" value="Genomic_DNA"/>
</dbReference>
<feature type="signal peptide" evidence="1">
    <location>
        <begin position="1"/>
        <end position="24"/>
    </location>
</feature>
<proteinExistence type="predicted"/>
<organism evidence="2 3">
    <name type="scientific">Persicimonas caeni</name>
    <dbReference type="NCBI Taxonomy" id="2292766"/>
    <lineage>
        <taxon>Bacteria</taxon>
        <taxon>Deltaproteobacteria</taxon>
        <taxon>Bradymonadales</taxon>
        <taxon>Bradymonadaceae</taxon>
        <taxon>Persicimonas</taxon>
    </lineage>
</organism>
<protein>
    <recommendedName>
        <fullName evidence="4">DUF1795 domain-containing protein</fullName>
    </recommendedName>
</protein>
<evidence type="ECO:0000313" key="3">
    <source>
        <dbReference type="Proteomes" id="UP000315995"/>
    </source>
</evidence>
<keyword evidence="3" id="KW-1185">Reference proteome</keyword>
<accession>A0A5B8Y0W9</accession>
<dbReference type="OrthoDB" id="9989959at2"/>
<evidence type="ECO:0008006" key="4">
    <source>
        <dbReference type="Google" id="ProtNLM"/>
    </source>
</evidence>